<evidence type="ECO:0000256" key="1">
    <source>
        <dbReference type="RuleBase" id="RU367161"/>
    </source>
</evidence>
<organism evidence="2 3">
    <name type="scientific">Gnathostoma spinigerum</name>
    <dbReference type="NCBI Taxonomy" id="75299"/>
    <lineage>
        <taxon>Eukaryota</taxon>
        <taxon>Metazoa</taxon>
        <taxon>Ecdysozoa</taxon>
        <taxon>Nematoda</taxon>
        <taxon>Chromadorea</taxon>
        <taxon>Rhabditida</taxon>
        <taxon>Spirurina</taxon>
        <taxon>Gnathostomatomorpha</taxon>
        <taxon>Gnathostomatoidea</taxon>
        <taxon>Gnathostomatidae</taxon>
        <taxon>Gnathostoma</taxon>
    </lineage>
</organism>
<dbReference type="PANTHER" id="PTHR22768">
    <property type="entry name" value="DNA REPLICATION COMPLEX GINS PROTEIN PSF3"/>
    <property type="match status" value="1"/>
</dbReference>
<evidence type="ECO:0000313" key="3">
    <source>
        <dbReference type="Proteomes" id="UP001608902"/>
    </source>
</evidence>
<dbReference type="SUPFAM" id="SSF160059">
    <property type="entry name" value="PriA/YqbF domain"/>
    <property type="match status" value="1"/>
</dbReference>
<keyword evidence="1" id="KW-0539">Nucleus</keyword>
<dbReference type="InterPro" id="IPR010492">
    <property type="entry name" value="GINS_Psf3"/>
</dbReference>
<proteinExistence type="inferred from homology"/>
<dbReference type="PANTHER" id="PTHR22768:SF0">
    <property type="entry name" value="DNA REPLICATION COMPLEX GINS PROTEIN PSF3"/>
    <property type="match status" value="1"/>
</dbReference>
<dbReference type="CDD" id="cd11713">
    <property type="entry name" value="GINS_A_psf3"/>
    <property type="match status" value="1"/>
</dbReference>
<dbReference type="SUPFAM" id="SSF158573">
    <property type="entry name" value="GINS helical bundle-like"/>
    <property type="match status" value="1"/>
</dbReference>
<comment type="function">
    <text evidence="1">The GINS complex plays an essential role in the initiation of DNA replication.</text>
</comment>
<comment type="subcellular location">
    <subcellularLocation>
        <location evidence="1">Nucleus</location>
    </subcellularLocation>
</comment>
<dbReference type="EMBL" id="JBGFUD010003185">
    <property type="protein sequence ID" value="MFH4978418.1"/>
    <property type="molecule type" value="Genomic_DNA"/>
</dbReference>
<comment type="similarity">
    <text evidence="1">Belongs to the GINS3/PSF3 family.</text>
</comment>
<protein>
    <recommendedName>
        <fullName evidence="1">DNA replication complex GINS protein PSF3</fullName>
    </recommendedName>
</protein>
<reference evidence="2 3" key="1">
    <citation type="submission" date="2024-08" db="EMBL/GenBank/DDBJ databases">
        <title>Gnathostoma spinigerum genome.</title>
        <authorList>
            <person name="Gonzalez-Bertolin B."/>
            <person name="Monzon S."/>
            <person name="Zaballos A."/>
            <person name="Jimenez P."/>
            <person name="Dekumyoy P."/>
            <person name="Varona S."/>
            <person name="Cuesta I."/>
            <person name="Sumanam S."/>
            <person name="Adisakwattana P."/>
            <person name="Gasser R.B."/>
            <person name="Hernandez-Gonzalez A."/>
            <person name="Young N.D."/>
            <person name="Perteguer M.J."/>
        </authorList>
    </citation>
    <scope>NUCLEOTIDE SEQUENCE [LARGE SCALE GENOMIC DNA]</scope>
    <source>
        <strain evidence="2">AL3</strain>
        <tissue evidence="2">Liver</tissue>
    </source>
</reference>
<sequence length="187" mass="21371">MPVEEVDADYYDLSDIIASSSNITCTFSKNNSKDIFPLFGQKRPENITDKGFKAEVPLFIAEAIRRTCRVHFPKAYNIPMQEVLQANACCINLGSMQQQFYLLGKHISLLVGGEEGRLLAECLLNTFVQRIGLILTKSLNSDRKPDKLDSYEKDLYEIGINTDKWMRKWTSSVRKDRKRKLPSSQIS</sequence>
<dbReference type="InterPro" id="IPR036224">
    <property type="entry name" value="GINS_bundle-like_dom_sf"/>
</dbReference>
<gene>
    <name evidence="2" type="ORF">AB6A40_005127</name>
</gene>
<keyword evidence="3" id="KW-1185">Reference proteome</keyword>
<dbReference type="Proteomes" id="UP001608902">
    <property type="component" value="Unassembled WGS sequence"/>
</dbReference>
<dbReference type="AlphaFoldDB" id="A0ABD6EN65"/>
<comment type="caution">
    <text evidence="2">The sequence shown here is derived from an EMBL/GenBank/DDBJ whole genome shotgun (WGS) entry which is preliminary data.</text>
</comment>
<dbReference type="InterPro" id="IPR038437">
    <property type="entry name" value="GINS_Psf3_sf"/>
</dbReference>
<dbReference type="GO" id="GO:0000811">
    <property type="term" value="C:GINS complex"/>
    <property type="evidence" value="ECO:0007669"/>
    <property type="project" value="UniProtKB-UniRule"/>
</dbReference>
<keyword evidence="1" id="KW-0235">DNA replication</keyword>
<comment type="subunit">
    <text evidence="1">Component of the GINS complex.</text>
</comment>
<dbReference type="GO" id="GO:0006260">
    <property type="term" value="P:DNA replication"/>
    <property type="evidence" value="ECO:0007669"/>
    <property type="project" value="UniProtKB-UniRule"/>
</dbReference>
<name>A0ABD6EN65_9BILA</name>
<evidence type="ECO:0000313" key="2">
    <source>
        <dbReference type="EMBL" id="MFH4978418.1"/>
    </source>
</evidence>
<dbReference type="Gene3D" id="1.20.58.2050">
    <property type="match status" value="1"/>
</dbReference>
<accession>A0ABD6EN65</accession>